<accession>A0A2T4SVI5</accession>
<feature type="chain" id="PRO_5043870543" evidence="2">
    <location>
        <begin position="20"/>
        <end position="172"/>
    </location>
</feature>
<reference evidence="3 4" key="1">
    <citation type="journal article" date="2016" name="Front. Microbiol.">
        <title>Comprehensive Phylogenetic Analysis of Bovine Non-aureus Staphylococci Species Based on Whole-Genome Sequencing.</title>
        <authorList>
            <person name="Naushad S."/>
            <person name="Barkema H.W."/>
            <person name="Luby C."/>
            <person name="Condas L.A."/>
            <person name="Nobrega D.B."/>
            <person name="Carson D.A."/>
            <person name="De Buck J."/>
        </authorList>
    </citation>
    <scope>NUCLEOTIDE SEQUENCE [LARGE SCALE GENOMIC DNA]</scope>
    <source>
        <strain evidence="3 4">SNUC 1388</strain>
    </source>
</reference>
<dbReference type="AlphaFoldDB" id="A0A2T4SVI5"/>
<name>A0A2T4SVI5_STAGA</name>
<protein>
    <submittedName>
        <fullName evidence="3">Uncharacterized protein</fullName>
    </submittedName>
</protein>
<dbReference type="PROSITE" id="PS51257">
    <property type="entry name" value="PROKAR_LIPOPROTEIN"/>
    <property type="match status" value="1"/>
</dbReference>
<feature type="region of interest" description="Disordered" evidence="1">
    <location>
        <begin position="19"/>
        <end position="172"/>
    </location>
</feature>
<dbReference type="EMBL" id="QXRZ01000006">
    <property type="protein sequence ID" value="RIL42199.1"/>
    <property type="molecule type" value="Genomic_DNA"/>
</dbReference>
<keyword evidence="2" id="KW-0732">Signal</keyword>
<feature type="compositionally biased region" description="Polar residues" evidence="1">
    <location>
        <begin position="91"/>
        <end position="100"/>
    </location>
</feature>
<organism evidence="3 4">
    <name type="scientific">Staphylococcus gallinarum</name>
    <dbReference type="NCBI Taxonomy" id="1293"/>
    <lineage>
        <taxon>Bacteria</taxon>
        <taxon>Bacillati</taxon>
        <taxon>Bacillota</taxon>
        <taxon>Bacilli</taxon>
        <taxon>Bacillales</taxon>
        <taxon>Staphylococcaceae</taxon>
        <taxon>Staphylococcus</taxon>
    </lineage>
</organism>
<feature type="signal peptide" evidence="2">
    <location>
        <begin position="1"/>
        <end position="19"/>
    </location>
</feature>
<feature type="compositionally biased region" description="Basic and acidic residues" evidence="1">
    <location>
        <begin position="143"/>
        <end position="172"/>
    </location>
</feature>
<gene>
    <name evidence="3" type="ORF">BUZ01_10510</name>
</gene>
<evidence type="ECO:0000313" key="3">
    <source>
        <dbReference type="EMBL" id="RIL42199.1"/>
    </source>
</evidence>
<feature type="compositionally biased region" description="Basic and acidic residues" evidence="1">
    <location>
        <begin position="20"/>
        <end position="60"/>
    </location>
</feature>
<evidence type="ECO:0000256" key="1">
    <source>
        <dbReference type="SAM" id="MobiDB-lite"/>
    </source>
</evidence>
<dbReference type="RefSeq" id="WP_107513425.1">
    <property type="nucleotide sequence ID" value="NZ_JAIEXT010000003.1"/>
</dbReference>
<proteinExistence type="predicted"/>
<sequence>MKKFLVLLLASFLFLTACGNKEESKTEDKKETKSEGKDKKKDNYKNSDDDKKNNDGKDENQLATSDNQQQDNTTQEPIQSQEQPVVQNQQGLSETEIQNEINEKANTEEGAVVIRRLGEQGIKVQDPNQALGTDAQGTEEMDAFAKKMYEEEQRNPIDESQIEEAHSPEDLN</sequence>
<evidence type="ECO:0000313" key="4">
    <source>
        <dbReference type="Proteomes" id="UP000283576"/>
    </source>
</evidence>
<feature type="compositionally biased region" description="Low complexity" evidence="1">
    <location>
        <begin position="66"/>
        <end position="90"/>
    </location>
</feature>
<dbReference type="Proteomes" id="UP000283576">
    <property type="component" value="Unassembled WGS sequence"/>
</dbReference>
<evidence type="ECO:0000256" key="2">
    <source>
        <dbReference type="SAM" id="SignalP"/>
    </source>
</evidence>
<comment type="caution">
    <text evidence="3">The sequence shown here is derived from an EMBL/GenBank/DDBJ whole genome shotgun (WGS) entry which is preliminary data.</text>
</comment>